<evidence type="ECO:0000256" key="4">
    <source>
        <dbReference type="ARBA" id="ARBA00022475"/>
    </source>
</evidence>
<evidence type="ECO:0000313" key="9">
    <source>
        <dbReference type="EMBL" id="BBM45722.1"/>
    </source>
</evidence>
<dbReference type="GO" id="GO:0055085">
    <property type="term" value="P:transmembrane transport"/>
    <property type="evidence" value="ECO:0007669"/>
    <property type="project" value="InterPro"/>
</dbReference>
<dbReference type="InterPro" id="IPR004776">
    <property type="entry name" value="Mem_transp_PIN-like"/>
</dbReference>
<evidence type="ECO:0000256" key="2">
    <source>
        <dbReference type="ARBA" id="ARBA00010145"/>
    </source>
</evidence>
<evidence type="ECO:0000256" key="1">
    <source>
        <dbReference type="ARBA" id="ARBA00004651"/>
    </source>
</evidence>
<dbReference type="InterPro" id="IPR038770">
    <property type="entry name" value="Na+/solute_symporter_sf"/>
</dbReference>
<feature type="transmembrane region" description="Helical" evidence="8">
    <location>
        <begin position="180"/>
        <end position="205"/>
    </location>
</feature>
<evidence type="ECO:0000256" key="5">
    <source>
        <dbReference type="ARBA" id="ARBA00022692"/>
    </source>
</evidence>
<evidence type="ECO:0000313" key="10">
    <source>
        <dbReference type="Proteomes" id="UP000422644"/>
    </source>
</evidence>
<dbReference type="Pfam" id="PF03547">
    <property type="entry name" value="Mem_trans"/>
    <property type="match status" value="1"/>
</dbReference>
<comment type="subcellular location">
    <subcellularLocation>
        <location evidence="1">Cell membrane</location>
        <topology evidence="1">Multi-pass membrane protein</topology>
    </subcellularLocation>
</comment>
<dbReference type="GO" id="GO:0005886">
    <property type="term" value="C:plasma membrane"/>
    <property type="evidence" value="ECO:0007669"/>
    <property type="project" value="UniProtKB-SubCell"/>
</dbReference>
<keyword evidence="10" id="KW-1185">Reference proteome</keyword>
<keyword evidence="3" id="KW-0813">Transport</keyword>
<evidence type="ECO:0000256" key="6">
    <source>
        <dbReference type="ARBA" id="ARBA00022989"/>
    </source>
</evidence>
<feature type="transmembrane region" description="Helical" evidence="8">
    <location>
        <begin position="96"/>
        <end position="115"/>
    </location>
</feature>
<feature type="transmembrane region" description="Helical" evidence="8">
    <location>
        <begin position="67"/>
        <end position="84"/>
    </location>
</feature>
<dbReference type="AlphaFoldDB" id="A0A510K282"/>
<dbReference type="PANTHER" id="PTHR36838:SF1">
    <property type="entry name" value="SLR1864 PROTEIN"/>
    <property type="match status" value="1"/>
</dbReference>
<evidence type="ECO:0000256" key="7">
    <source>
        <dbReference type="ARBA" id="ARBA00023136"/>
    </source>
</evidence>
<feature type="transmembrane region" description="Helical" evidence="8">
    <location>
        <begin position="154"/>
        <end position="174"/>
    </location>
</feature>
<feature type="transmembrane region" description="Helical" evidence="8">
    <location>
        <begin position="279"/>
        <end position="298"/>
    </location>
</feature>
<feature type="transmembrane region" description="Helical" evidence="8">
    <location>
        <begin position="6"/>
        <end position="25"/>
    </location>
</feature>
<dbReference type="EMBL" id="AP019831">
    <property type="protein sequence ID" value="BBM45722.1"/>
    <property type="molecule type" value="Genomic_DNA"/>
</dbReference>
<feature type="transmembrane region" description="Helical" evidence="8">
    <location>
        <begin position="217"/>
        <end position="242"/>
    </location>
</feature>
<accession>A0A510K282</accession>
<reference evidence="9 10" key="1">
    <citation type="submission" date="2019-07" db="EMBL/GenBank/DDBJ databases">
        <title>Complete Genome Sequence of Leptotrichia trevisanii Strain JMUB3870.</title>
        <authorList>
            <person name="Watanabe S."/>
            <person name="Cui L."/>
        </authorList>
    </citation>
    <scope>NUCLEOTIDE SEQUENCE [LARGE SCALE GENOMIC DNA]</scope>
    <source>
        <strain evidence="9 10">JMUB3870</strain>
    </source>
</reference>
<dbReference type="OrthoDB" id="9786183at2"/>
<organism evidence="9 10">
    <name type="scientific">Leptotrichia trevisanii</name>
    <dbReference type="NCBI Taxonomy" id="109328"/>
    <lineage>
        <taxon>Bacteria</taxon>
        <taxon>Fusobacteriati</taxon>
        <taxon>Fusobacteriota</taxon>
        <taxon>Fusobacteriia</taxon>
        <taxon>Fusobacteriales</taxon>
        <taxon>Leptotrichiaceae</taxon>
        <taxon>Leptotrichia</taxon>
    </lineage>
</organism>
<proteinExistence type="inferred from homology"/>
<keyword evidence="5 8" id="KW-0812">Transmembrane</keyword>
<evidence type="ECO:0000256" key="8">
    <source>
        <dbReference type="SAM" id="Phobius"/>
    </source>
</evidence>
<name>A0A510K282_9FUSO</name>
<sequence>MEIFQIVFEKVGIMYSFIMVGFFLFKIKIINRNIVQKLSFILVWIINPIIIFGQYQTEFSEEKFSRLLISFILSIFAISLGFFIGNKFTKNSIERLGLGLPNSGFIGIPLVASIIGNHAVFYLSAYLAVFNITAYTYGIYLITKKANYISIKRIIKNSGIISVILGILMFIFSVRTPSSLSFIFNFSIKVNAPLAMIILGTYIANMDIVELLKDRRIYTISFIKLIIIPLMILILFIFIPFVPVEIKYVILLATCTPVGLTASLYSQLFGGDYVHAAKLIGLSTILSLFTIPVFVYAMELVIR</sequence>
<keyword evidence="7 8" id="KW-0472">Membrane</keyword>
<protein>
    <submittedName>
        <fullName evidence="9">Putative permiase</fullName>
    </submittedName>
</protein>
<dbReference type="Proteomes" id="UP000422644">
    <property type="component" value="Chromosome"/>
</dbReference>
<dbReference type="RefSeq" id="WP_155282970.1">
    <property type="nucleotide sequence ID" value="NZ_AP019831.1"/>
</dbReference>
<comment type="similarity">
    <text evidence="2">Belongs to the auxin efflux carrier (TC 2.A.69) family.</text>
</comment>
<gene>
    <name evidence="9" type="ORF">JMUB3870_1842</name>
</gene>
<dbReference type="Gene3D" id="1.20.1530.20">
    <property type="match status" value="1"/>
</dbReference>
<dbReference type="PANTHER" id="PTHR36838">
    <property type="entry name" value="AUXIN EFFLUX CARRIER FAMILY PROTEIN"/>
    <property type="match status" value="1"/>
</dbReference>
<keyword evidence="6 8" id="KW-1133">Transmembrane helix</keyword>
<keyword evidence="4" id="KW-1003">Cell membrane</keyword>
<evidence type="ECO:0000256" key="3">
    <source>
        <dbReference type="ARBA" id="ARBA00022448"/>
    </source>
</evidence>
<feature type="transmembrane region" description="Helical" evidence="8">
    <location>
        <begin position="37"/>
        <end position="55"/>
    </location>
</feature>
<feature type="transmembrane region" description="Helical" evidence="8">
    <location>
        <begin position="121"/>
        <end position="142"/>
    </location>
</feature>
<feature type="transmembrane region" description="Helical" evidence="8">
    <location>
        <begin position="248"/>
        <end position="267"/>
    </location>
</feature>